<evidence type="ECO:0000313" key="2">
    <source>
        <dbReference type="EMBL" id="WUR02667.1"/>
    </source>
</evidence>
<dbReference type="KEGG" id="vnx:VNE69_02188"/>
<dbReference type="RefSeq" id="XP_065328812.1">
    <property type="nucleotide sequence ID" value="XM_065472740.1"/>
</dbReference>
<dbReference type="AlphaFoldDB" id="A0AAX4J9M2"/>
<dbReference type="EMBL" id="CP142727">
    <property type="protein sequence ID" value="WUR02667.1"/>
    <property type="molecule type" value="Genomic_DNA"/>
</dbReference>
<feature type="chain" id="PRO_5043466733" evidence="1">
    <location>
        <begin position="21"/>
        <end position="247"/>
    </location>
</feature>
<feature type="signal peptide" evidence="1">
    <location>
        <begin position="1"/>
        <end position="20"/>
    </location>
</feature>
<keyword evidence="1" id="KW-0732">Signal</keyword>
<organism evidence="2 3">
    <name type="scientific">Vairimorpha necatrix</name>
    <dbReference type="NCBI Taxonomy" id="6039"/>
    <lineage>
        <taxon>Eukaryota</taxon>
        <taxon>Fungi</taxon>
        <taxon>Fungi incertae sedis</taxon>
        <taxon>Microsporidia</taxon>
        <taxon>Nosematidae</taxon>
        <taxon>Vairimorpha</taxon>
    </lineage>
</organism>
<accession>A0AAX4J9M2</accession>
<dbReference type="GeneID" id="90540478"/>
<dbReference type="Proteomes" id="UP001334084">
    <property type="component" value="Chromosome 2"/>
</dbReference>
<protein>
    <submittedName>
        <fullName evidence="2">Uncharacterized protein</fullName>
    </submittedName>
</protein>
<evidence type="ECO:0000313" key="3">
    <source>
        <dbReference type="Proteomes" id="UP001334084"/>
    </source>
</evidence>
<gene>
    <name evidence="2" type="ORF">VNE69_02188</name>
</gene>
<proteinExistence type="predicted"/>
<sequence>MVLISILLILDAQKFRACNGKNLVLSLEENNEGFIASSELLFPENRTGFYRDYASEEGIPIIKIFLDAVLDKISFPMKPQSSWTKAMYGKEFLVHENDITLRDYEYALIGISEKTRLHGKEYAVQTFISSLTDKTKELCHALVCLIYNFKNLNLDYVKLIVDKNVEIKFNKENNFLFEQVCIENDCKRILDDIYNSIGIKEDIDKLLGMNNGNINNIGHTIYYNPNLISLWDYQPMIFTTQNSTGLE</sequence>
<evidence type="ECO:0000256" key="1">
    <source>
        <dbReference type="SAM" id="SignalP"/>
    </source>
</evidence>
<name>A0AAX4J9M2_9MICR</name>
<reference evidence="2" key="1">
    <citation type="journal article" date="2024" name="BMC Genomics">
        <title>Functional annotation of a divergent genome using sequence and structure-based similarity.</title>
        <authorList>
            <person name="Svedberg D."/>
            <person name="Winiger R.R."/>
            <person name="Berg A."/>
            <person name="Sharma H."/>
            <person name="Tellgren-Roth C."/>
            <person name="Debrunner-Vossbrinck B.A."/>
            <person name="Vossbrinck C.R."/>
            <person name="Barandun J."/>
        </authorList>
    </citation>
    <scope>NUCLEOTIDE SEQUENCE</scope>
    <source>
        <strain evidence="2">Illinois isolate</strain>
    </source>
</reference>
<keyword evidence="3" id="KW-1185">Reference proteome</keyword>